<dbReference type="OrthoDB" id="7374754at2"/>
<dbReference type="STRING" id="1235591.CAK95_05890"/>
<sequence length="319" mass="34150">MKRRALAPLLGLAAAGYLIGMSPADAQDKLKLAVGQRGNWDTSVSEVGQRAGIFKKHGLELEIVYTQGAGETQQAAISGSVDIGVAAGIMGVLSAYAKGAPVRVIGAETTGAADLYWYVKADSPIKTLKDTAGRTLAYSTNGSSTHGIVSAFMKQYGLTAKPTATGGPPGTLTQVMSGQIDIGWAAPPFGLDQLDQKQIRILASGNDAAAFKGQTVRLLMTTAPVLQSKKDAIDRYMKAYRETVDFMYTDAGLKVYANWLNIPEAKARRTRDDFFPKDSINPDRITGLDEIVKDAVALKFTPNELTKEQLGELIQIPPR</sequence>
<accession>A0A1W6ZMW5</accession>
<dbReference type="RefSeq" id="WP_086087087.1">
    <property type="nucleotide sequence ID" value="NZ_CP021112.1"/>
</dbReference>
<dbReference type="EMBL" id="CP021112">
    <property type="protein sequence ID" value="ARP98662.1"/>
    <property type="molecule type" value="Genomic_DNA"/>
</dbReference>
<protein>
    <submittedName>
        <fullName evidence="1">Sulfonate ABC transporter</fullName>
    </submittedName>
</protein>
<organism evidence="1 2">
    <name type="scientific">Pseudorhodoplanes sinuspersici</name>
    <dbReference type="NCBI Taxonomy" id="1235591"/>
    <lineage>
        <taxon>Bacteria</taxon>
        <taxon>Pseudomonadati</taxon>
        <taxon>Pseudomonadota</taxon>
        <taxon>Alphaproteobacteria</taxon>
        <taxon>Hyphomicrobiales</taxon>
        <taxon>Pseudorhodoplanes</taxon>
    </lineage>
</organism>
<dbReference type="InterPro" id="IPR015168">
    <property type="entry name" value="SsuA/THI5"/>
</dbReference>
<gene>
    <name evidence="1" type="ORF">CAK95_05890</name>
</gene>
<dbReference type="Proteomes" id="UP000194137">
    <property type="component" value="Chromosome"/>
</dbReference>
<evidence type="ECO:0000313" key="1">
    <source>
        <dbReference type="EMBL" id="ARP98662.1"/>
    </source>
</evidence>
<dbReference type="Pfam" id="PF09084">
    <property type="entry name" value="NMT1"/>
    <property type="match status" value="1"/>
</dbReference>
<dbReference type="PANTHER" id="PTHR30024">
    <property type="entry name" value="ALIPHATIC SULFONATES-BINDING PROTEIN-RELATED"/>
    <property type="match status" value="1"/>
</dbReference>
<proteinExistence type="predicted"/>
<name>A0A1W6ZMW5_9HYPH</name>
<evidence type="ECO:0000313" key="2">
    <source>
        <dbReference type="Proteomes" id="UP000194137"/>
    </source>
</evidence>
<dbReference type="AlphaFoldDB" id="A0A1W6ZMW5"/>
<dbReference type="Gene3D" id="3.40.190.10">
    <property type="entry name" value="Periplasmic binding protein-like II"/>
    <property type="match status" value="2"/>
</dbReference>
<keyword evidence="2" id="KW-1185">Reference proteome</keyword>
<dbReference type="SUPFAM" id="SSF53850">
    <property type="entry name" value="Periplasmic binding protein-like II"/>
    <property type="match status" value="1"/>
</dbReference>
<dbReference type="KEGG" id="psin:CAK95_05890"/>
<reference evidence="1 2" key="1">
    <citation type="submission" date="2017-05" db="EMBL/GenBank/DDBJ databases">
        <title>Full genome sequence of Pseudorhodoplanes sinuspersici.</title>
        <authorList>
            <person name="Dastgheib S.M.M."/>
            <person name="Shavandi M."/>
            <person name="Tirandaz H."/>
        </authorList>
    </citation>
    <scope>NUCLEOTIDE SEQUENCE [LARGE SCALE GENOMIC DNA]</scope>
    <source>
        <strain evidence="1 2">RIPI110</strain>
    </source>
</reference>